<name>A2SJA6_METPP</name>
<proteinExistence type="predicted"/>
<accession>A2SJA6</accession>
<organism evidence="1 2">
    <name type="scientific">Methylibium petroleiphilum (strain ATCC BAA-1232 / LMG 22953 / PM1)</name>
    <dbReference type="NCBI Taxonomy" id="420662"/>
    <lineage>
        <taxon>Bacteria</taxon>
        <taxon>Pseudomonadati</taxon>
        <taxon>Pseudomonadota</taxon>
        <taxon>Betaproteobacteria</taxon>
        <taxon>Burkholderiales</taxon>
        <taxon>Sphaerotilaceae</taxon>
        <taxon>Methylibium</taxon>
    </lineage>
</organism>
<keyword evidence="2" id="KW-1185">Reference proteome</keyword>
<dbReference type="AlphaFoldDB" id="A2SJA6"/>
<dbReference type="Proteomes" id="UP000000366">
    <property type="component" value="Chromosome"/>
</dbReference>
<dbReference type="EMBL" id="CP000555">
    <property type="protein sequence ID" value="ABM95645.1"/>
    <property type="molecule type" value="Genomic_DNA"/>
</dbReference>
<evidence type="ECO:0000313" key="2">
    <source>
        <dbReference type="Proteomes" id="UP000000366"/>
    </source>
</evidence>
<protein>
    <submittedName>
        <fullName evidence="1">Uncharacterized protein</fullName>
    </submittedName>
</protein>
<evidence type="ECO:0000313" key="1">
    <source>
        <dbReference type="EMBL" id="ABM95645.1"/>
    </source>
</evidence>
<gene>
    <name evidence="1" type="ordered locus">Mpe_A2691</name>
</gene>
<sequence>MRWANANKSNEGAAALASLEAQGMQLVIPCGQVTYEGRWGKLPDGSIAFVGRYVSPNAPDGQPAIARVGAAPNEPDAVGWLQIEDASGSELFGPWLVRKVDGQVSFTACAP</sequence>
<dbReference type="HOGENOM" id="CLU_2155403_0_0_4"/>
<dbReference type="RefSeq" id="WP_011830275.1">
    <property type="nucleotide sequence ID" value="NC_008825.1"/>
</dbReference>
<reference evidence="1 2" key="1">
    <citation type="journal article" date="2007" name="J. Bacteriol.">
        <title>Whole-genome analysis of the methyl tert-butyl ether-degrading beta-proteobacterium Methylibium petroleiphilum PM1.</title>
        <authorList>
            <person name="Kane S.R."/>
            <person name="Chakicherla A.Y."/>
            <person name="Chain P.S.G."/>
            <person name="Schmidt R."/>
            <person name="Shin M.W."/>
            <person name="Legler T.C."/>
            <person name="Scow K.M."/>
            <person name="Larimer F.W."/>
            <person name="Lucas S.M."/>
            <person name="Richardson P.M."/>
            <person name="Hristova K.R."/>
        </authorList>
    </citation>
    <scope>NUCLEOTIDE SEQUENCE [LARGE SCALE GENOMIC DNA]</scope>
    <source>
        <strain evidence="2">ATCC BAA-1232 / LMG 22953 / PM1</strain>
    </source>
</reference>
<dbReference type="KEGG" id="mpt:Mpe_A2691"/>